<proteinExistence type="inferred from homology"/>
<dbReference type="SUPFAM" id="SSF51569">
    <property type="entry name" value="Aldolase"/>
    <property type="match status" value="1"/>
</dbReference>
<sequence length="226" mass="24333">MALEKFIDHTLLKADASTAVIEKLCKEASDNHFATVCINPVYVKKASELLQDTEVKVCTVIGFPLGATLTNVKIFEAKQALQDGATELDYVINIGDIKNGEFNNVKKEMASFIALKEDNPNLVIKVILETCYLTSKEVSKVCELAKETKIDFVKTSTGFGPGGATEDTVSLMKKIVGDAVEVKASGGIRTTADAEKYIKLGATRIGTSNGVAIVNLTEETAASSWY</sequence>
<evidence type="ECO:0000256" key="5">
    <source>
        <dbReference type="ARBA" id="ARBA00048791"/>
    </source>
</evidence>
<dbReference type="Pfam" id="PF01791">
    <property type="entry name" value="DeoC"/>
    <property type="match status" value="1"/>
</dbReference>
<dbReference type="InterPro" id="IPR028581">
    <property type="entry name" value="DeoC_typeI"/>
</dbReference>
<keyword evidence="9" id="KW-1185">Reference proteome</keyword>
<accession>A0A318TLT7</accession>
<keyword evidence="4 7" id="KW-0704">Schiff base</keyword>
<dbReference type="Proteomes" id="UP000247416">
    <property type="component" value="Unassembled WGS sequence"/>
</dbReference>
<dbReference type="HAMAP" id="MF_00114">
    <property type="entry name" value="DeoC_type1"/>
    <property type="match status" value="1"/>
</dbReference>
<dbReference type="GO" id="GO:0016052">
    <property type="term" value="P:carbohydrate catabolic process"/>
    <property type="evidence" value="ECO:0007669"/>
    <property type="project" value="TreeGrafter"/>
</dbReference>
<dbReference type="GO" id="GO:0009264">
    <property type="term" value="P:deoxyribonucleotide catabolic process"/>
    <property type="evidence" value="ECO:0007669"/>
    <property type="project" value="UniProtKB-UniRule"/>
</dbReference>
<dbReference type="PANTHER" id="PTHR10889:SF1">
    <property type="entry name" value="DEOXYRIBOSE-PHOSPHATE ALDOLASE"/>
    <property type="match status" value="1"/>
</dbReference>
<dbReference type="NCBIfam" id="TIGR00126">
    <property type="entry name" value="deoC"/>
    <property type="match status" value="1"/>
</dbReference>
<evidence type="ECO:0000256" key="2">
    <source>
        <dbReference type="ARBA" id="ARBA00022490"/>
    </source>
</evidence>
<dbReference type="FunFam" id="3.20.20.70:FF:000044">
    <property type="entry name" value="Deoxyribose-phosphate aldolase"/>
    <property type="match status" value="1"/>
</dbReference>
<comment type="pathway">
    <text evidence="7">Carbohydrate degradation; 2-deoxy-D-ribose 1-phosphate degradation; D-glyceraldehyde 3-phosphate and acetaldehyde from 2-deoxy-alpha-D-ribose 1-phosphate: step 2/2.</text>
</comment>
<comment type="function">
    <text evidence="6 7">Catalyzes a reversible aldol reaction between acetaldehyde and D-glyceraldehyde 3-phosphate to generate 2-deoxy-D-ribose 5-phosphate.</text>
</comment>
<feature type="active site" description="Proton donor/acceptor" evidence="7">
    <location>
        <position position="183"/>
    </location>
</feature>
<evidence type="ECO:0000313" key="8">
    <source>
        <dbReference type="EMBL" id="PYF05624.1"/>
    </source>
</evidence>
<evidence type="ECO:0000256" key="7">
    <source>
        <dbReference type="HAMAP-Rule" id="MF_00114"/>
    </source>
</evidence>
<dbReference type="InterPro" id="IPR002915">
    <property type="entry name" value="DeoC/FbaB/LacD_aldolase"/>
</dbReference>
<protein>
    <recommendedName>
        <fullName evidence="7">Deoxyribose-phosphate aldolase</fullName>
        <shortName evidence="7">DERA</shortName>
        <ecNumber evidence="7">4.1.2.4</ecNumber>
    </recommendedName>
    <alternativeName>
        <fullName evidence="7">2-deoxy-D-ribose 5-phosphate aldolase</fullName>
    </alternativeName>
    <alternativeName>
        <fullName evidence="7">Phosphodeoxyriboaldolase</fullName>
        <shortName evidence="7">Deoxyriboaldolase</shortName>
    </alternativeName>
</protein>
<dbReference type="EMBL" id="QJTJ01000017">
    <property type="protein sequence ID" value="PYF05624.1"/>
    <property type="molecule type" value="Genomic_DNA"/>
</dbReference>
<dbReference type="Gene3D" id="3.20.20.70">
    <property type="entry name" value="Aldolase class I"/>
    <property type="match status" value="1"/>
</dbReference>
<dbReference type="EC" id="4.1.2.4" evidence="7"/>
<keyword evidence="3 7" id="KW-0456">Lyase</keyword>
<dbReference type="CDD" id="cd00959">
    <property type="entry name" value="DeoC"/>
    <property type="match status" value="1"/>
</dbReference>
<dbReference type="AlphaFoldDB" id="A0A318TLT7"/>
<dbReference type="UniPathway" id="UPA00002">
    <property type="reaction ID" value="UER00468"/>
</dbReference>
<feature type="active site" description="Proton donor/acceptor" evidence="7">
    <location>
        <position position="89"/>
    </location>
</feature>
<comment type="similarity">
    <text evidence="1 7">Belongs to the DeoC/FbaB aldolase family. DeoC type 1 subfamily.</text>
</comment>
<dbReference type="GO" id="GO:0006018">
    <property type="term" value="P:2-deoxyribose 1-phosphate catabolic process"/>
    <property type="evidence" value="ECO:0007669"/>
    <property type="project" value="UniProtKB-UniRule"/>
</dbReference>
<dbReference type="OrthoDB" id="9778711at2"/>
<dbReference type="GO" id="GO:0005737">
    <property type="term" value="C:cytoplasm"/>
    <property type="evidence" value="ECO:0007669"/>
    <property type="project" value="UniProtKB-SubCell"/>
</dbReference>
<dbReference type="InterPro" id="IPR011343">
    <property type="entry name" value="DeoC"/>
</dbReference>
<comment type="catalytic activity">
    <reaction evidence="5 7">
        <text>2-deoxy-D-ribose 5-phosphate = D-glyceraldehyde 3-phosphate + acetaldehyde</text>
        <dbReference type="Rhea" id="RHEA:12821"/>
        <dbReference type="ChEBI" id="CHEBI:15343"/>
        <dbReference type="ChEBI" id="CHEBI:59776"/>
        <dbReference type="ChEBI" id="CHEBI:62877"/>
        <dbReference type="EC" id="4.1.2.4"/>
    </reaction>
</comment>
<evidence type="ECO:0000313" key="9">
    <source>
        <dbReference type="Proteomes" id="UP000247416"/>
    </source>
</evidence>
<dbReference type="InterPro" id="IPR013785">
    <property type="entry name" value="Aldolase_TIM"/>
</dbReference>
<evidence type="ECO:0000256" key="3">
    <source>
        <dbReference type="ARBA" id="ARBA00023239"/>
    </source>
</evidence>
<comment type="subcellular location">
    <subcellularLocation>
        <location evidence="7">Cytoplasm</location>
    </subcellularLocation>
</comment>
<evidence type="ECO:0000256" key="1">
    <source>
        <dbReference type="ARBA" id="ARBA00010936"/>
    </source>
</evidence>
<evidence type="ECO:0000256" key="6">
    <source>
        <dbReference type="ARBA" id="ARBA00056337"/>
    </source>
</evidence>
<comment type="caution">
    <text evidence="8">The sequence shown here is derived from an EMBL/GenBank/DDBJ whole genome shotgun (WGS) entry which is preliminary data.</text>
</comment>
<feature type="active site" description="Schiff-base intermediate with acetaldehyde" evidence="7">
    <location>
        <position position="154"/>
    </location>
</feature>
<dbReference type="PIRSF" id="PIRSF001357">
    <property type="entry name" value="DeoC"/>
    <property type="match status" value="1"/>
</dbReference>
<dbReference type="GO" id="GO:0004139">
    <property type="term" value="F:deoxyribose-phosphate aldolase activity"/>
    <property type="evidence" value="ECO:0007669"/>
    <property type="project" value="UniProtKB-UniRule"/>
</dbReference>
<dbReference type="PANTHER" id="PTHR10889">
    <property type="entry name" value="DEOXYRIBOSE-PHOSPHATE ALDOLASE"/>
    <property type="match status" value="1"/>
</dbReference>
<keyword evidence="2 7" id="KW-0963">Cytoplasm</keyword>
<gene>
    <name evidence="7" type="primary">deoC</name>
    <name evidence="8" type="ORF">BJ095_11733</name>
</gene>
<organism evidence="8 9">
    <name type="scientific">Ureibacillus chungkukjangi</name>
    <dbReference type="NCBI Taxonomy" id="1202712"/>
    <lineage>
        <taxon>Bacteria</taxon>
        <taxon>Bacillati</taxon>
        <taxon>Bacillota</taxon>
        <taxon>Bacilli</taxon>
        <taxon>Bacillales</taxon>
        <taxon>Caryophanaceae</taxon>
        <taxon>Ureibacillus</taxon>
    </lineage>
</organism>
<name>A0A318TLT7_9BACL</name>
<evidence type="ECO:0000256" key="4">
    <source>
        <dbReference type="ARBA" id="ARBA00023270"/>
    </source>
</evidence>
<reference evidence="8 9" key="1">
    <citation type="submission" date="2018-06" db="EMBL/GenBank/DDBJ databases">
        <title>Genomic Encyclopedia of Archaeal and Bacterial Type Strains, Phase II (KMG-II): from individual species to whole genera.</title>
        <authorList>
            <person name="Goeker M."/>
        </authorList>
    </citation>
    <scope>NUCLEOTIDE SEQUENCE [LARGE SCALE GENOMIC DNA]</scope>
    <source>
        <strain evidence="8 9">KACC 16626</strain>
    </source>
</reference>
<dbReference type="RefSeq" id="WP_107933558.1">
    <property type="nucleotide sequence ID" value="NZ_PYWJ01000006.1"/>
</dbReference>
<dbReference type="SMART" id="SM01133">
    <property type="entry name" value="DeoC"/>
    <property type="match status" value="1"/>
</dbReference>